<evidence type="ECO:0000313" key="3">
    <source>
        <dbReference type="Proteomes" id="UP001148312"/>
    </source>
</evidence>
<reference evidence="2" key="2">
    <citation type="journal article" date="2023" name="IMA Fungus">
        <title>Comparative genomic study of the Penicillium genus elucidates a diverse pangenome and 15 lateral gene transfer events.</title>
        <authorList>
            <person name="Petersen C."/>
            <person name="Sorensen T."/>
            <person name="Nielsen M.R."/>
            <person name="Sondergaard T.E."/>
            <person name="Sorensen J.L."/>
            <person name="Fitzpatrick D.A."/>
            <person name="Frisvad J.C."/>
            <person name="Nielsen K.L."/>
        </authorList>
    </citation>
    <scope>NUCLEOTIDE SEQUENCE</scope>
    <source>
        <strain evidence="2">IBT 30728</strain>
    </source>
</reference>
<dbReference type="RefSeq" id="XP_056787483.1">
    <property type="nucleotide sequence ID" value="XM_056936684.1"/>
</dbReference>
<sequence>MSCTRLDSSPPSSPTKRRMVGVTPESLFPYPKLDSDCVNDDDGEGTEPACSYRKCRRIQITDSILWGTPALAAERALAEPRVTPENEALFRTYHPSLALCQEVHLIEEENGTWMWGILPEAEKTHNIGSHAGDLEIHFEALGYISPTITIFPMLQHDPIPRPINPRKFLSRNQLRRLRDMFPTALGVRILISGFIVVLFKTIKDIEKSWYEDGFACSFGNLRLRYDVLEVTPTVQVVQRGAAISAEPEDLRSLASLGLKLRFSDGREVITVPTHAFVTLRDGDRSTPTRFLADVYARLKQRLARYRPLRRGTPSPAIGFSRCESKGNSVVGKRVFLAGGSQEVGVISSSYDEVSQKPLRFPVGFQHDLSLTSANLAPLPDLQAPPKTPRVTGWGEYQALLNGGPAFVTGFNINTGNLKKFECTGISRQAQVAISEGSQYCWDRTVTSQSVSLLWRTGHDWDSVTGLSGSALCLGNLADNTCLAVCFQNFECPLATRDLLKDDHRPLPIPQHRMTIKGGFLLPPDVRETEILCSPSGASRDYGTYPRSSSHTEGLRRSFSSTN</sequence>
<feature type="region of interest" description="Disordered" evidence="1">
    <location>
        <begin position="1"/>
        <end position="23"/>
    </location>
</feature>
<evidence type="ECO:0000256" key="1">
    <source>
        <dbReference type="SAM" id="MobiDB-lite"/>
    </source>
</evidence>
<gene>
    <name evidence="2" type="ORF">N7539_007083</name>
</gene>
<dbReference type="GeneID" id="81626933"/>
<proteinExistence type="predicted"/>
<keyword evidence="3" id="KW-1185">Reference proteome</keyword>
<reference evidence="2" key="1">
    <citation type="submission" date="2022-12" db="EMBL/GenBank/DDBJ databases">
        <authorList>
            <person name="Petersen C."/>
        </authorList>
    </citation>
    <scope>NUCLEOTIDE SEQUENCE</scope>
    <source>
        <strain evidence="2">IBT 30728</strain>
    </source>
</reference>
<feature type="compositionally biased region" description="Polar residues" evidence="1">
    <location>
        <begin position="1"/>
        <end position="10"/>
    </location>
</feature>
<evidence type="ECO:0000313" key="2">
    <source>
        <dbReference type="EMBL" id="KAJ5476939.1"/>
    </source>
</evidence>
<feature type="compositionally biased region" description="Polar residues" evidence="1">
    <location>
        <begin position="545"/>
        <end position="562"/>
    </location>
</feature>
<organism evidence="2 3">
    <name type="scientific">Penicillium diatomitis</name>
    <dbReference type="NCBI Taxonomy" id="2819901"/>
    <lineage>
        <taxon>Eukaryota</taxon>
        <taxon>Fungi</taxon>
        <taxon>Dikarya</taxon>
        <taxon>Ascomycota</taxon>
        <taxon>Pezizomycotina</taxon>
        <taxon>Eurotiomycetes</taxon>
        <taxon>Eurotiomycetidae</taxon>
        <taxon>Eurotiales</taxon>
        <taxon>Aspergillaceae</taxon>
        <taxon>Penicillium</taxon>
    </lineage>
</organism>
<dbReference type="AlphaFoldDB" id="A0A9W9WUH6"/>
<accession>A0A9W9WUH6</accession>
<name>A0A9W9WUH6_9EURO</name>
<comment type="caution">
    <text evidence="2">The sequence shown here is derived from an EMBL/GenBank/DDBJ whole genome shotgun (WGS) entry which is preliminary data.</text>
</comment>
<dbReference type="EMBL" id="JAPWDQ010000010">
    <property type="protein sequence ID" value="KAJ5476939.1"/>
    <property type="molecule type" value="Genomic_DNA"/>
</dbReference>
<dbReference type="Proteomes" id="UP001148312">
    <property type="component" value="Unassembled WGS sequence"/>
</dbReference>
<protein>
    <submittedName>
        <fullName evidence="2">Uncharacterized protein</fullName>
    </submittedName>
</protein>
<feature type="region of interest" description="Disordered" evidence="1">
    <location>
        <begin position="533"/>
        <end position="562"/>
    </location>
</feature>